<keyword evidence="3" id="KW-1003">Cell membrane</keyword>
<evidence type="ECO:0000256" key="3">
    <source>
        <dbReference type="ARBA" id="ARBA00022475"/>
    </source>
</evidence>
<feature type="transmembrane region" description="Helical" evidence="8">
    <location>
        <begin position="67"/>
        <end position="86"/>
    </location>
</feature>
<organism evidence="10 11">
    <name type="scientific">Streptomyces daqingensis</name>
    <dbReference type="NCBI Taxonomy" id="1472640"/>
    <lineage>
        <taxon>Bacteria</taxon>
        <taxon>Bacillati</taxon>
        <taxon>Actinomycetota</taxon>
        <taxon>Actinomycetes</taxon>
        <taxon>Kitasatosporales</taxon>
        <taxon>Streptomycetaceae</taxon>
        <taxon>Streptomyces</taxon>
    </lineage>
</organism>
<dbReference type="PRINTS" id="PR01036">
    <property type="entry name" value="TCRTETB"/>
</dbReference>
<keyword evidence="5 8" id="KW-1133">Transmembrane helix</keyword>
<comment type="caution">
    <text evidence="10">The sequence shown here is derived from an EMBL/GenBank/DDBJ whole genome shotgun (WGS) entry which is preliminary data.</text>
</comment>
<feature type="transmembrane region" description="Helical" evidence="8">
    <location>
        <begin position="256"/>
        <end position="280"/>
    </location>
</feature>
<accession>A0ABQ2LT22</accession>
<dbReference type="Gene3D" id="1.20.1250.20">
    <property type="entry name" value="MFS general substrate transporter like domains"/>
    <property type="match status" value="1"/>
</dbReference>
<feature type="transmembrane region" description="Helical" evidence="8">
    <location>
        <begin position="417"/>
        <end position="435"/>
    </location>
</feature>
<comment type="subcellular location">
    <subcellularLocation>
        <location evidence="1">Cell membrane</location>
        <topology evidence="1">Multi-pass membrane protein</topology>
    </subcellularLocation>
</comment>
<evidence type="ECO:0000256" key="1">
    <source>
        <dbReference type="ARBA" id="ARBA00004651"/>
    </source>
</evidence>
<keyword evidence="2" id="KW-0813">Transport</keyword>
<keyword evidence="7" id="KW-0046">Antibiotic resistance</keyword>
<dbReference type="InterPro" id="IPR036259">
    <property type="entry name" value="MFS_trans_sf"/>
</dbReference>
<evidence type="ECO:0000313" key="10">
    <source>
        <dbReference type="EMBL" id="GGO42989.1"/>
    </source>
</evidence>
<evidence type="ECO:0000256" key="5">
    <source>
        <dbReference type="ARBA" id="ARBA00022989"/>
    </source>
</evidence>
<evidence type="ECO:0000259" key="9">
    <source>
        <dbReference type="PROSITE" id="PS50850"/>
    </source>
</evidence>
<dbReference type="CDD" id="cd17321">
    <property type="entry name" value="MFS_MMR_MDR_like"/>
    <property type="match status" value="1"/>
</dbReference>
<keyword evidence="11" id="KW-1185">Reference proteome</keyword>
<dbReference type="InterPro" id="IPR020846">
    <property type="entry name" value="MFS_dom"/>
</dbReference>
<dbReference type="PANTHER" id="PTHR42718:SF46">
    <property type="entry name" value="BLR6921 PROTEIN"/>
    <property type="match status" value="1"/>
</dbReference>
<keyword evidence="4 8" id="KW-0812">Transmembrane</keyword>
<dbReference type="InterPro" id="IPR011701">
    <property type="entry name" value="MFS"/>
</dbReference>
<protein>
    <submittedName>
        <fullName evidence="10">MFS transporter</fullName>
    </submittedName>
</protein>
<evidence type="ECO:0000256" key="4">
    <source>
        <dbReference type="ARBA" id="ARBA00022692"/>
    </source>
</evidence>
<dbReference type="SUPFAM" id="SSF103473">
    <property type="entry name" value="MFS general substrate transporter"/>
    <property type="match status" value="1"/>
</dbReference>
<dbReference type="Pfam" id="PF07690">
    <property type="entry name" value="MFS_1"/>
    <property type="match status" value="1"/>
</dbReference>
<dbReference type="Gene3D" id="1.20.1720.10">
    <property type="entry name" value="Multidrug resistance protein D"/>
    <property type="match status" value="1"/>
</dbReference>
<feature type="transmembrane region" description="Helical" evidence="8">
    <location>
        <begin position="214"/>
        <end position="235"/>
    </location>
</feature>
<dbReference type="EMBL" id="BMMP01000002">
    <property type="protein sequence ID" value="GGO42989.1"/>
    <property type="molecule type" value="Genomic_DNA"/>
</dbReference>
<evidence type="ECO:0000256" key="7">
    <source>
        <dbReference type="ARBA" id="ARBA00023251"/>
    </source>
</evidence>
<feature type="domain" description="Major facilitator superfamily (MFS) profile" evidence="9">
    <location>
        <begin position="1"/>
        <end position="439"/>
    </location>
</feature>
<evidence type="ECO:0000256" key="6">
    <source>
        <dbReference type="ARBA" id="ARBA00023136"/>
    </source>
</evidence>
<dbReference type="PANTHER" id="PTHR42718">
    <property type="entry name" value="MAJOR FACILITATOR SUPERFAMILY MULTIDRUG TRANSPORTER MFSC"/>
    <property type="match status" value="1"/>
</dbReference>
<evidence type="ECO:0000256" key="8">
    <source>
        <dbReference type="SAM" id="Phobius"/>
    </source>
</evidence>
<feature type="transmembrane region" description="Helical" evidence="8">
    <location>
        <begin position="154"/>
        <end position="176"/>
    </location>
</feature>
<dbReference type="PROSITE" id="PS50850">
    <property type="entry name" value="MFS"/>
    <property type="match status" value="1"/>
</dbReference>
<proteinExistence type="predicted"/>
<evidence type="ECO:0000313" key="11">
    <source>
        <dbReference type="Proteomes" id="UP000631535"/>
    </source>
</evidence>
<feature type="transmembrane region" description="Helical" evidence="8">
    <location>
        <begin position="393"/>
        <end position="411"/>
    </location>
</feature>
<keyword evidence="6 8" id="KW-0472">Membrane</keyword>
<feature type="transmembrane region" description="Helical" evidence="8">
    <location>
        <begin position="188"/>
        <end position="208"/>
    </location>
</feature>
<dbReference type="Proteomes" id="UP000631535">
    <property type="component" value="Unassembled WGS sequence"/>
</dbReference>
<gene>
    <name evidence="10" type="ORF">GCM10012287_05070</name>
</gene>
<evidence type="ECO:0000256" key="2">
    <source>
        <dbReference type="ARBA" id="ARBA00022448"/>
    </source>
</evidence>
<name>A0ABQ2LT22_9ACTN</name>
<feature type="transmembrane region" description="Helical" evidence="8">
    <location>
        <begin position="92"/>
        <end position="115"/>
    </location>
</feature>
<feature type="transmembrane region" description="Helical" evidence="8">
    <location>
        <begin position="127"/>
        <end position="148"/>
    </location>
</feature>
<feature type="transmembrane region" description="Helical" evidence="8">
    <location>
        <begin position="348"/>
        <end position="372"/>
    </location>
</feature>
<feature type="transmembrane region" description="Helical" evidence="8">
    <location>
        <begin position="37"/>
        <end position="55"/>
    </location>
</feature>
<feature type="transmembrane region" description="Helical" evidence="8">
    <location>
        <begin position="318"/>
        <end position="342"/>
    </location>
</feature>
<reference evidence="11" key="1">
    <citation type="journal article" date="2019" name="Int. J. Syst. Evol. Microbiol.">
        <title>The Global Catalogue of Microorganisms (GCM) 10K type strain sequencing project: providing services to taxonomists for standard genome sequencing and annotation.</title>
        <authorList>
            <consortium name="The Broad Institute Genomics Platform"/>
            <consortium name="The Broad Institute Genome Sequencing Center for Infectious Disease"/>
            <person name="Wu L."/>
            <person name="Ma J."/>
        </authorList>
    </citation>
    <scope>NUCLEOTIDE SEQUENCE [LARGE SCALE GENOMIC DNA]</scope>
    <source>
        <strain evidence="11">CGMCC 4.7178</strain>
    </source>
</reference>
<feature type="transmembrane region" description="Helical" evidence="8">
    <location>
        <begin position="286"/>
        <end position="306"/>
    </location>
</feature>
<sequence length="446" mass="44760">MLAVLCMTQLLLTLDDNVVNIALPTIQDDLGFSAPSLVWVVNTYMLTFGGFLVLGGRLGDRFGLVRTFTVGTTVFAVASLVSGLAAEPWQLIAARALQGLGAALVAPAVLGLLTLVFTEPAARAKAFAAWGATAVTGAMAGLILSGLITQYLDWPWIFYINLPVAALALGLLPRMLRGVQSVRGAQPLNWRGAALLTLGLALLVYALLSVEGTGRPLVTGGCAALSLVLLAGFVLDQRRSADPLVAAGVFSSPVRSRALVSGVLLCAATFQGFLVLTLYLQKGLGWSPLLAGLGYVPFALGSLAGVKCGERVTVRFGAGRVLTAACAGAGAGALLLAFAAAWELSYAGLLPGILFFSLGVGAGLPAATAAAAQGAGPESSGVIASLVNSSQQLGGAVGLALSGIALGGSGLGFGTALAVTAAAAVLACGWAAAVVRSEEAVPSTTA</sequence>